<accession>A0A8H7VYB6</accession>
<sequence>MSSWSFLPQDILEIIFQYLEQDFHISIHPTKSIKVQSNDTFQCQLTCKNWTSLAQRKIYKRVILKSIQQLKSFTHTLQNNSMGSLVEHIYLQPEKKETEIREALLIYIQIMATFCTFLKTLYMDSSDFQDIWKLIRDERSKGNFTRLQFIPFVKDQTNENILDYGDAAFSLQQTLRELAIYDKNISLDKSKLWHFPNASTVFFKFDDPVDTRFINRHMKWLPSVTGAEIDFNNREPNQDQVNTESPIHISPHLKQLSVKTFFYSNVLSNYIMKAFPNLQKMIVKVEYICYYQAPMSTDEIVKFLEYLLDIPELSVSCIPVVNQNDVLLGLHGKSRHIKELKISYMGIPYFLGSSYLNIATCPNVKEKIVISVIYKADIPPLLPHIGLMEQSGKDLRYLEINMGLGLFGMISMKPDSENGVTFSGILQQYPHLLGICIQNAILNTFGSQLQLQDRIEIRDYITFNKSLIHSAFLQSLSFYVSYIFQFTLRGCRFMDEVTRGSIREINMANTEFYNIVYDDWALTDKVYLKLTKTINNTISWYMAQDYYINVCTEKDYEDSLQDQDILSLFIRCKDAFQVRISLPKLDVVFKP</sequence>
<gene>
    <name evidence="1" type="ORF">INT48_008200</name>
</gene>
<name>A0A8H7VYB6_9FUNG</name>
<organism evidence="1 2">
    <name type="scientific">Thamnidium elegans</name>
    <dbReference type="NCBI Taxonomy" id="101142"/>
    <lineage>
        <taxon>Eukaryota</taxon>
        <taxon>Fungi</taxon>
        <taxon>Fungi incertae sedis</taxon>
        <taxon>Mucoromycota</taxon>
        <taxon>Mucoromycotina</taxon>
        <taxon>Mucoromycetes</taxon>
        <taxon>Mucorales</taxon>
        <taxon>Mucorineae</taxon>
        <taxon>Mucoraceae</taxon>
        <taxon>Thamnidium</taxon>
    </lineage>
</organism>
<dbReference type="Gene3D" id="1.20.1280.50">
    <property type="match status" value="1"/>
</dbReference>
<evidence type="ECO:0000313" key="2">
    <source>
        <dbReference type="Proteomes" id="UP000613177"/>
    </source>
</evidence>
<dbReference type="AlphaFoldDB" id="A0A8H7VYB6"/>
<keyword evidence="2" id="KW-1185">Reference proteome</keyword>
<dbReference type="EMBL" id="JAEPRE010000025">
    <property type="protein sequence ID" value="KAG2235897.1"/>
    <property type="molecule type" value="Genomic_DNA"/>
</dbReference>
<evidence type="ECO:0000313" key="1">
    <source>
        <dbReference type="EMBL" id="KAG2235897.1"/>
    </source>
</evidence>
<dbReference type="Proteomes" id="UP000613177">
    <property type="component" value="Unassembled WGS sequence"/>
</dbReference>
<reference evidence="1" key="1">
    <citation type="submission" date="2021-01" db="EMBL/GenBank/DDBJ databases">
        <title>Metabolic potential, ecology and presence of endohyphal bacteria is reflected in genomic diversity of Mucoromycotina.</title>
        <authorList>
            <person name="Muszewska A."/>
            <person name="Okrasinska A."/>
            <person name="Steczkiewicz K."/>
            <person name="Drgas O."/>
            <person name="Orlowska M."/>
            <person name="Perlinska-Lenart U."/>
            <person name="Aleksandrzak-Piekarczyk T."/>
            <person name="Szatraj K."/>
            <person name="Zielenkiewicz U."/>
            <person name="Pilsyk S."/>
            <person name="Malc E."/>
            <person name="Mieczkowski P."/>
            <person name="Kruszewska J.S."/>
            <person name="Biernat P."/>
            <person name="Pawlowska J."/>
        </authorList>
    </citation>
    <scope>NUCLEOTIDE SEQUENCE</scope>
    <source>
        <strain evidence="1">WA0000018081</strain>
    </source>
</reference>
<proteinExistence type="predicted"/>
<evidence type="ECO:0008006" key="3">
    <source>
        <dbReference type="Google" id="ProtNLM"/>
    </source>
</evidence>
<comment type="caution">
    <text evidence="1">The sequence shown here is derived from an EMBL/GenBank/DDBJ whole genome shotgun (WGS) entry which is preliminary data.</text>
</comment>
<protein>
    <recommendedName>
        <fullName evidence="3">F-box domain-containing protein</fullName>
    </recommendedName>
</protein>